<dbReference type="AlphaFoldDB" id="A0A9Q4KKG2"/>
<evidence type="ECO:0000313" key="3">
    <source>
        <dbReference type="Proteomes" id="UP001075225"/>
    </source>
</evidence>
<sequence>MNDVVIKGVKDENLTLLKSIAKLLNNEFIAKNSKDLSQSKFEELEKNMLKLANTPKNLEVLKRLKDR</sequence>
<dbReference type="RefSeq" id="WP_269479854.1">
    <property type="nucleotide sequence ID" value="NZ_JAPXGH010000005.1"/>
</dbReference>
<dbReference type="Proteomes" id="UP001075461">
    <property type="component" value="Unassembled WGS sequence"/>
</dbReference>
<evidence type="ECO:0000313" key="2">
    <source>
        <dbReference type="EMBL" id="MCZ6161450.1"/>
    </source>
</evidence>
<comment type="caution">
    <text evidence="1">The sequence shown here is derived from an EMBL/GenBank/DDBJ whole genome shotgun (WGS) entry which is preliminary data.</text>
</comment>
<accession>A0A9Q4KKG2</accession>
<protein>
    <submittedName>
        <fullName evidence="1">Uncharacterized protein</fullName>
    </submittedName>
</protein>
<name>A0A9Q4KKG2_9BACT</name>
<dbReference type="EMBL" id="JAPXGO010000001">
    <property type="protein sequence ID" value="MCZ6159254.1"/>
    <property type="molecule type" value="Genomic_DNA"/>
</dbReference>
<reference evidence="1" key="1">
    <citation type="submission" date="2022-12" db="EMBL/GenBank/DDBJ databases">
        <title>Species Delineation and Comparative Genomics within the Campylobacter ureolyticus Complex.</title>
        <authorList>
            <person name="Maki J."/>
            <person name="Howard M."/>
            <person name="Connelly S."/>
            <person name="Hardy D.J."/>
            <person name="Cameron A."/>
        </authorList>
    </citation>
    <scope>NUCLEOTIDE SEQUENCE</scope>
    <source>
        <strain evidence="2">URMC_786</strain>
        <strain evidence="1">URMC_787</strain>
    </source>
</reference>
<dbReference type="EMBL" id="JAPXGP010000002">
    <property type="protein sequence ID" value="MCZ6161450.1"/>
    <property type="molecule type" value="Genomic_DNA"/>
</dbReference>
<evidence type="ECO:0000313" key="1">
    <source>
        <dbReference type="EMBL" id="MCZ6159254.1"/>
    </source>
</evidence>
<gene>
    <name evidence="1" type="ORF">O6B32_01995</name>
    <name evidence="2" type="ORF">O6B92_03705</name>
</gene>
<organism evidence="1 3">
    <name type="scientific">Campylobacter ureolyticus</name>
    <dbReference type="NCBI Taxonomy" id="827"/>
    <lineage>
        <taxon>Bacteria</taxon>
        <taxon>Pseudomonadati</taxon>
        <taxon>Campylobacterota</taxon>
        <taxon>Epsilonproteobacteria</taxon>
        <taxon>Campylobacterales</taxon>
        <taxon>Campylobacteraceae</taxon>
        <taxon>Campylobacter</taxon>
    </lineage>
</organism>
<dbReference type="Proteomes" id="UP001075225">
    <property type="component" value="Unassembled WGS sequence"/>
</dbReference>
<proteinExistence type="predicted"/>